<evidence type="ECO:0000313" key="5">
    <source>
        <dbReference type="Proteomes" id="UP000677803"/>
    </source>
</evidence>
<evidence type="ECO:0000256" key="1">
    <source>
        <dbReference type="ARBA" id="ARBA00023319"/>
    </source>
</evidence>
<keyword evidence="2" id="KW-0812">Transmembrane</keyword>
<organism evidence="4 5">
    <name type="scientific">Menidia menidia</name>
    <name type="common">Atlantic silverside</name>
    <dbReference type="NCBI Taxonomy" id="238744"/>
    <lineage>
        <taxon>Eukaryota</taxon>
        <taxon>Metazoa</taxon>
        <taxon>Chordata</taxon>
        <taxon>Craniata</taxon>
        <taxon>Vertebrata</taxon>
        <taxon>Euteleostomi</taxon>
        <taxon>Actinopterygii</taxon>
        <taxon>Neopterygii</taxon>
        <taxon>Teleostei</taxon>
        <taxon>Neoteleostei</taxon>
        <taxon>Acanthomorphata</taxon>
        <taxon>Ovalentaria</taxon>
        <taxon>Atherinomorphae</taxon>
        <taxon>Atheriniformes</taxon>
        <taxon>Atherinopsidae</taxon>
        <taxon>Menidiinae</taxon>
        <taxon>Menidia</taxon>
    </lineage>
</organism>
<dbReference type="InterPro" id="IPR013151">
    <property type="entry name" value="Immunoglobulin_dom"/>
</dbReference>
<dbReference type="OrthoDB" id="8957767at2759"/>
<feature type="non-terminal residue" evidence="4">
    <location>
        <position position="1"/>
    </location>
</feature>
<feature type="domain" description="Ig-like" evidence="3">
    <location>
        <begin position="8"/>
        <end position="89"/>
    </location>
</feature>
<feature type="transmembrane region" description="Helical" evidence="2">
    <location>
        <begin position="213"/>
        <end position="238"/>
    </location>
</feature>
<dbReference type="Proteomes" id="UP000677803">
    <property type="component" value="Unassembled WGS sequence"/>
</dbReference>
<keyword evidence="5" id="KW-1185">Reference proteome</keyword>
<dbReference type="EMBL" id="CAJRST010000001">
    <property type="protein sequence ID" value="CAG5852741.1"/>
    <property type="molecule type" value="Genomic_DNA"/>
</dbReference>
<evidence type="ECO:0000256" key="2">
    <source>
        <dbReference type="SAM" id="Phobius"/>
    </source>
</evidence>
<name>A0A8S4A652_9TELE</name>
<comment type="caution">
    <text evidence="4">The sequence shown here is derived from an EMBL/GenBank/DDBJ whole genome shotgun (WGS) entry which is preliminary data.</text>
</comment>
<evidence type="ECO:0000313" key="4">
    <source>
        <dbReference type="EMBL" id="CAG5852741.1"/>
    </source>
</evidence>
<proteinExistence type="predicted"/>
<dbReference type="InterPro" id="IPR036179">
    <property type="entry name" value="Ig-like_dom_sf"/>
</dbReference>
<feature type="domain" description="Ig-like" evidence="3">
    <location>
        <begin position="109"/>
        <end position="201"/>
    </location>
</feature>
<dbReference type="InterPro" id="IPR007110">
    <property type="entry name" value="Ig-like_dom"/>
</dbReference>
<dbReference type="SMART" id="SM00409">
    <property type="entry name" value="IG"/>
    <property type="match status" value="2"/>
</dbReference>
<gene>
    <name evidence="4" type="ORF">MMEN_LOCUS335</name>
</gene>
<keyword evidence="2" id="KW-0472">Membrane</keyword>
<accession>A0A8S4A652</accession>
<keyword evidence="2" id="KW-1133">Transmembrane helix</keyword>
<dbReference type="PROSITE" id="PS50835">
    <property type="entry name" value="IG_LIKE"/>
    <property type="match status" value="2"/>
</dbReference>
<dbReference type="Pfam" id="PF00047">
    <property type="entry name" value="ig"/>
    <property type="match status" value="1"/>
</dbReference>
<dbReference type="InterPro" id="IPR013783">
    <property type="entry name" value="Ig-like_fold"/>
</dbReference>
<dbReference type="AlphaFoldDB" id="A0A8S4A652"/>
<dbReference type="SUPFAM" id="SSF48726">
    <property type="entry name" value="Immunoglobulin"/>
    <property type="match status" value="2"/>
</dbReference>
<evidence type="ECO:0000259" key="3">
    <source>
        <dbReference type="PROSITE" id="PS50835"/>
    </source>
</evidence>
<protein>
    <submittedName>
        <fullName evidence="4">(Atlantic silverside) hypothetical protein</fullName>
    </submittedName>
</protein>
<dbReference type="InterPro" id="IPR003599">
    <property type="entry name" value="Ig_sub"/>
</dbReference>
<sequence>MYHADISPAKILAPQRTISENDDLYVTCSTFGKKKDSMAIVYLLKDGKEFRRMTLKQDQIDVTFKISKVNLNHNGNYTCVHSPQNYSLSVVTGTGHNTIQIHVIANSLPADISVLGWPTVSEGDDVEFKCTFSDILHSLDECQFIYAYLWKNRSIFQVMVFDVAQKEASFTMEGAVVRDSGDYSCTLLPSSCVKENEKQIYGKNVVVLKVNKVIFSPLVAVPFGLIMLLLLFGMVLWWTSNSQ</sequence>
<keyword evidence="1" id="KW-0393">Immunoglobulin domain</keyword>
<dbReference type="Gene3D" id="2.60.40.10">
    <property type="entry name" value="Immunoglobulins"/>
    <property type="match status" value="2"/>
</dbReference>
<reference evidence="4" key="1">
    <citation type="submission" date="2021-05" db="EMBL/GenBank/DDBJ databases">
        <authorList>
            <person name="Tigano A."/>
        </authorList>
    </citation>
    <scope>NUCLEOTIDE SEQUENCE</scope>
</reference>